<keyword evidence="4" id="KW-1185">Reference proteome</keyword>
<dbReference type="KEGG" id="nec:KGD82_14830"/>
<accession>A0A975LDN3</accession>
<proteinExistence type="predicted"/>
<organism evidence="3 4">
    <name type="scientific">Nocardiopsis eucommiae</name>
    <dbReference type="NCBI Taxonomy" id="2831970"/>
    <lineage>
        <taxon>Bacteria</taxon>
        <taxon>Bacillati</taxon>
        <taxon>Actinomycetota</taxon>
        <taxon>Actinomycetes</taxon>
        <taxon>Streptosporangiales</taxon>
        <taxon>Nocardiopsidaceae</taxon>
        <taxon>Nocardiopsis</taxon>
    </lineage>
</organism>
<name>A0A975LDN3_9ACTN</name>
<keyword evidence="2" id="KW-0812">Transmembrane</keyword>
<evidence type="ECO:0000256" key="2">
    <source>
        <dbReference type="SAM" id="Phobius"/>
    </source>
</evidence>
<sequence>MSGPATEPEEDGGRLLEIWGDTVDSRHTIWAIALGVGLTVPLYLGAELLFSRLVDDATVAGTYALLVGLVGCLLAGFVGALLFAPKRVVTEHAPTEESRRAAMDAVEADYGPLGDPSELSEPVRSELRALGLYDDLLAQHRRREEREAP</sequence>
<evidence type="ECO:0000256" key="1">
    <source>
        <dbReference type="SAM" id="MobiDB-lite"/>
    </source>
</evidence>
<feature type="region of interest" description="Disordered" evidence="1">
    <location>
        <begin position="93"/>
        <end position="122"/>
    </location>
</feature>
<keyword evidence="2" id="KW-1133">Transmembrane helix</keyword>
<dbReference type="AlphaFoldDB" id="A0A975LDN3"/>
<reference evidence="3" key="1">
    <citation type="submission" date="2021-05" db="EMBL/GenBank/DDBJ databases">
        <authorList>
            <person name="Kaiqin L."/>
            <person name="Jian G."/>
        </authorList>
    </citation>
    <scope>NUCLEOTIDE SEQUENCE</scope>
    <source>
        <strain evidence="3">HDS5</strain>
    </source>
</reference>
<dbReference type="Proteomes" id="UP000682416">
    <property type="component" value="Chromosome"/>
</dbReference>
<feature type="compositionally biased region" description="Basic and acidic residues" evidence="1">
    <location>
        <begin position="93"/>
        <end position="102"/>
    </location>
</feature>
<dbReference type="RefSeq" id="WP_431869514.1">
    <property type="nucleotide sequence ID" value="NZ_CBDRIY010000011.1"/>
</dbReference>
<feature type="transmembrane region" description="Helical" evidence="2">
    <location>
        <begin position="62"/>
        <end position="84"/>
    </location>
</feature>
<evidence type="ECO:0000313" key="4">
    <source>
        <dbReference type="Proteomes" id="UP000682416"/>
    </source>
</evidence>
<dbReference type="EMBL" id="CP074402">
    <property type="protein sequence ID" value="QVJ03286.1"/>
    <property type="molecule type" value="Genomic_DNA"/>
</dbReference>
<gene>
    <name evidence="3" type="ORF">KGD82_14830</name>
</gene>
<protein>
    <submittedName>
        <fullName evidence="3">Uncharacterized protein</fullName>
    </submittedName>
</protein>
<evidence type="ECO:0000313" key="3">
    <source>
        <dbReference type="EMBL" id="QVJ03286.1"/>
    </source>
</evidence>
<keyword evidence="2" id="KW-0472">Membrane</keyword>
<feature type="transmembrane region" description="Helical" evidence="2">
    <location>
        <begin position="29"/>
        <end position="50"/>
    </location>
</feature>